<evidence type="ECO:0000313" key="2">
    <source>
        <dbReference type="Proteomes" id="UP000356253"/>
    </source>
</evidence>
<name>A0AC61YE41_9FLAO</name>
<keyword evidence="2" id="KW-1185">Reference proteome</keyword>
<comment type="caution">
    <text evidence="1">The sequence shown here is derived from an EMBL/GenBank/DDBJ whole genome shotgun (WGS) entry which is preliminary data.</text>
</comment>
<dbReference type="EMBL" id="CABVMM010000015">
    <property type="protein sequence ID" value="VVV02135.1"/>
    <property type="molecule type" value="Genomic_DNA"/>
</dbReference>
<protein>
    <submittedName>
        <fullName evidence="1">Uncharacterized protein</fullName>
    </submittedName>
</protein>
<reference evidence="1" key="1">
    <citation type="submission" date="2019-09" db="EMBL/GenBank/DDBJ databases">
        <authorList>
            <person name="Rodrigo-Torres L."/>
            <person name="Arahal R. D."/>
            <person name="Lucena T."/>
        </authorList>
    </citation>
    <scope>NUCLEOTIDE SEQUENCE</scope>
    <source>
        <strain evidence="1">ISS653</strain>
    </source>
</reference>
<sequence>MKSVPQEVLAFLRQLEQNNDRDWFNDHKAEFKALESEMKDFYKEIEIKLNLHDQIEKTKAFRIYRDVRFSKDKTPYKTNFGASFTRRKPALRGGYYVHIQPENKSFIAVGFWNPNKDDLYRIRKEVEMDAEEIQEILQQKDLKKYWGEVEGERLKTSPKGFDKEHPAIDLLNLKQWTFTKKFTDKEVVAPDFATTIDKHFQAIKPFFDYMSSVLTTDLNGVSLIDN</sequence>
<evidence type="ECO:0000313" key="1">
    <source>
        <dbReference type="EMBL" id="VVV02135.1"/>
    </source>
</evidence>
<proteinExistence type="predicted"/>
<organism evidence="1 2">
    <name type="scientific">Mesonia oceanica</name>
    <dbReference type="NCBI Taxonomy" id="2687242"/>
    <lineage>
        <taxon>Bacteria</taxon>
        <taxon>Pseudomonadati</taxon>
        <taxon>Bacteroidota</taxon>
        <taxon>Flavobacteriia</taxon>
        <taxon>Flavobacteriales</taxon>
        <taxon>Flavobacteriaceae</taxon>
        <taxon>Mesonia</taxon>
    </lineage>
</organism>
<accession>A0AC61YE41</accession>
<dbReference type="Proteomes" id="UP000356253">
    <property type="component" value="Unassembled WGS sequence"/>
</dbReference>
<gene>
    <name evidence="1" type="ORF">FVB9532_03431</name>
</gene>